<dbReference type="AlphaFoldDB" id="A0AA39RYG0"/>
<organism evidence="1 2">
    <name type="scientific">Acer saccharum</name>
    <name type="common">Sugar maple</name>
    <dbReference type="NCBI Taxonomy" id="4024"/>
    <lineage>
        <taxon>Eukaryota</taxon>
        <taxon>Viridiplantae</taxon>
        <taxon>Streptophyta</taxon>
        <taxon>Embryophyta</taxon>
        <taxon>Tracheophyta</taxon>
        <taxon>Spermatophyta</taxon>
        <taxon>Magnoliopsida</taxon>
        <taxon>eudicotyledons</taxon>
        <taxon>Gunneridae</taxon>
        <taxon>Pentapetalae</taxon>
        <taxon>rosids</taxon>
        <taxon>malvids</taxon>
        <taxon>Sapindales</taxon>
        <taxon>Sapindaceae</taxon>
        <taxon>Hippocastanoideae</taxon>
        <taxon>Acereae</taxon>
        <taxon>Acer</taxon>
    </lineage>
</organism>
<proteinExistence type="predicted"/>
<evidence type="ECO:0000313" key="2">
    <source>
        <dbReference type="Proteomes" id="UP001168877"/>
    </source>
</evidence>
<keyword evidence="2" id="KW-1185">Reference proteome</keyword>
<sequence length="71" mass="7983">MENLRWLTDSWSSLGLSKDRMSSLSILISCSLTLLVKVPCTTNAFLHLDTPAVEDESRIHYQSCYRAIAPP</sequence>
<name>A0AA39RYG0_ACESA</name>
<gene>
    <name evidence="1" type="ORF">LWI29_005795</name>
</gene>
<comment type="caution">
    <text evidence="1">The sequence shown here is derived from an EMBL/GenBank/DDBJ whole genome shotgun (WGS) entry which is preliminary data.</text>
</comment>
<reference evidence="1" key="1">
    <citation type="journal article" date="2022" name="Plant J.">
        <title>Strategies of tolerance reflected in two North American maple genomes.</title>
        <authorList>
            <person name="McEvoy S.L."/>
            <person name="Sezen U.U."/>
            <person name="Trouern-Trend A."/>
            <person name="McMahon S.M."/>
            <person name="Schaberg P.G."/>
            <person name="Yang J."/>
            <person name="Wegrzyn J.L."/>
            <person name="Swenson N.G."/>
        </authorList>
    </citation>
    <scope>NUCLEOTIDE SEQUENCE</scope>
    <source>
        <strain evidence="1">NS2018</strain>
    </source>
</reference>
<reference evidence="1" key="2">
    <citation type="submission" date="2023-06" db="EMBL/GenBank/DDBJ databases">
        <authorList>
            <person name="Swenson N.G."/>
            <person name="Wegrzyn J.L."/>
            <person name="Mcevoy S.L."/>
        </authorList>
    </citation>
    <scope>NUCLEOTIDE SEQUENCE</scope>
    <source>
        <strain evidence="1">NS2018</strain>
        <tissue evidence="1">Leaf</tissue>
    </source>
</reference>
<dbReference type="Proteomes" id="UP001168877">
    <property type="component" value="Unassembled WGS sequence"/>
</dbReference>
<evidence type="ECO:0000313" key="1">
    <source>
        <dbReference type="EMBL" id="KAK0583972.1"/>
    </source>
</evidence>
<protein>
    <submittedName>
        <fullName evidence="1">Uncharacterized protein</fullName>
    </submittedName>
</protein>
<accession>A0AA39RYG0</accession>
<dbReference type="EMBL" id="JAUESC010000383">
    <property type="protein sequence ID" value="KAK0583972.1"/>
    <property type="molecule type" value="Genomic_DNA"/>
</dbReference>